<dbReference type="Pfam" id="PF22491">
    <property type="entry name" value="DUF6988"/>
    <property type="match status" value="1"/>
</dbReference>
<proteinExistence type="predicted"/>
<dbReference type="HOGENOM" id="CLU_1371399_0_0_6"/>
<evidence type="ECO:0000313" key="1">
    <source>
        <dbReference type="EMBL" id="EKB27295.1"/>
    </source>
</evidence>
<accession>K1J6Z5</accession>
<gene>
    <name evidence="1" type="ORF">HMPREF1171_02773</name>
</gene>
<reference evidence="1 2" key="1">
    <citation type="submission" date="2012-06" db="EMBL/GenBank/DDBJ databases">
        <title>The Genome Sequence of Aeromonas hydrophila SSU.</title>
        <authorList>
            <consortium name="The Broad Institute Genome Sequencing Platform"/>
            <person name="Earl A."/>
            <person name="Ward D."/>
            <person name="Feldgarden M."/>
            <person name="Gevers D."/>
            <person name="Chopra A."/>
            <person name="Walker B."/>
            <person name="Young S.K."/>
            <person name="Zeng Q."/>
            <person name="Gargeya S."/>
            <person name="Fitzgerald M."/>
            <person name="Haas B."/>
            <person name="Abouelleil A."/>
            <person name="Alvarado L."/>
            <person name="Arachchi H.M."/>
            <person name="Berlin A.M."/>
            <person name="Chapman S.B."/>
            <person name="Goldberg J."/>
            <person name="Griggs A."/>
            <person name="Gujja S."/>
            <person name="Hansen M."/>
            <person name="Howarth C."/>
            <person name="Imamovic A."/>
            <person name="Larimer J."/>
            <person name="McCowan C."/>
            <person name="Montmayeur A."/>
            <person name="Murphy C."/>
            <person name="Neiman D."/>
            <person name="Pearson M."/>
            <person name="Priest M."/>
            <person name="Roberts A."/>
            <person name="Saif S."/>
            <person name="Shea T."/>
            <person name="Sisk P."/>
            <person name="Sykes S."/>
            <person name="Wortman J."/>
            <person name="Nusbaum C."/>
            <person name="Birren B."/>
        </authorList>
    </citation>
    <scope>NUCLEOTIDE SEQUENCE [LARGE SCALE GENOMIC DNA]</scope>
    <source>
        <strain evidence="1 2">SSU</strain>
    </source>
</reference>
<protein>
    <submittedName>
        <fullName evidence="1">Uncharacterized protein</fullName>
    </submittedName>
</protein>
<dbReference type="AlphaFoldDB" id="K1J6Z5"/>
<name>K1J6Z5_9GAMM</name>
<sequence>MELDEKFMDYFKHIHNNLNKVQFTYDKKKGLYVPLFNAAIRHSLSIYYLDREKLTISAFALARPAVESYLRAMWVLFNLDEDDIDEDFSQLHFPKKIEALITDIERNIPADDSFKIIKQNIESAMTNMHDFTHGGIQSIARQYDDNGNLTNQRCEEERKELRKLGVIISLLSYEKLTPLIKNIDSTEEIKSLSSELLGLQVEKQ</sequence>
<organism evidence="1 2">
    <name type="scientific">Aeromonas dhakensis</name>
    <dbReference type="NCBI Taxonomy" id="196024"/>
    <lineage>
        <taxon>Bacteria</taxon>
        <taxon>Pseudomonadati</taxon>
        <taxon>Pseudomonadota</taxon>
        <taxon>Gammaproteobacteria</taxon>
        <taxon>Aeromonadales</taxon>
        <taxon>Aeromonadaceae</taxon>
        <taxon>Aeromonas</taxon>
    </lineage>
</organism>
<dbReference type="EMBL" id="AGWR01000022">
    <property type="protein sequence ID" value="EKB27295.1"/>
    <property type="molecule type" value="Genomic_DNA"/>
</dbReference>
<dbReference type="InterPro" id="IPR054257">
    <property type="entry name" value="DUF6988"/>
</dbReference>
<evidence type="ECO:0000313" key="2">
    <source>
        <dbReference type="Proteomes" id="UP000005149"/>
    </source>
</evidence>
<dbReference type="Proteomes" id="UP000005149">
    <property type="component" value="Unassembled WGS sequence"/>
</dbReference>
<comment type="caution">
    <text evidence="1">The sequence shown here is derived from an EMBL/GenBank/DDBJ whole genome shotgun (WGS) entry which is preliminary data.</text>
</comment>
<keyword evidence="2" id="KW-1185">Reference proteome</keyword>
<dbReference type="RefSeq" id="WP_005304708.1">
    <property type="nucleotide sequence ID" value="NZ_JDWD01000211.1"/>
</dbReference>